<proteinExistence type="predicted"/>
<organism evidence="1 2">
    <name type="scientific">Cichorium intybus</name>
    <name type="common">Chicory</name>
    <dbReference type="NCBI Taxonomy" id="13427"/>
    <lineage>
        <taxon>Eukaryota</taxon>
        <taxon>Viridiplantae</taxon>
        <taxon>Streptophyta</taxon>
        <taxon>Embryophyta</taxon>
        <taxon>Tracheophyta</taxon>
        <taxon>Spermatophyta</taxon>
        <taxon>Magnoliopsida</taxon>
        <taxon>eudicotyledons</taxon>
        <taxon>Gunneridae</taxon>
        <taxon>Pentapetalae</taxon>
        <taxon>asterids</taxon>
        <taxon>campanulids</taxon>
        <taxon>Asterales</taxon>
        <taxon>Asteraceae</taxon>
        <taxon>Cichorioideae</taxon>
        <taxon>Cichorieae</taxon>
        <taxon>Cichoriinae</taxon>
        <taxon>Cichorium</taxon>
    </lineage>
</organism>
<protein>
    <submittedName>
        <fullName evidence="1">Uncharacterized protein</fullName>
    </submittedName>
</protein>
<gene>
    <name evidence="1" type="ORF">L2E82_06035</name>
</gene>
<name>A0ACB9H8S2_CICIN</name>
<comment type="caution">
    <text evidence="1">The sequence shown here is derived from an EMBL/GenBank/DDBJ whole genome shotgun (WGS) entry which is preliminary data.</text>
</comment>
<sequence length="565" mass="63774">MADDGQRKFHITNEEELRQYVLYEIELLLRSGSSPSSLSEFGLPLPNPDLLQRLQNKLLMEEKNYDKRLLASEHELCHSRLNSQQRLIYEHVMAAISLNQQILAFVYGHGGTGKTFLWTTIISGLRSRGNIVLAVAASGIASLLLPSGRTAHSRFKIPLDITDNATCNINKKTHLAQLLAETSIIIWDEAPMNDRKCFESLDRTMKDLFDNTNQPFGGKSMLLGGDFRQTLPVIPKASKSTMLASSLPRSYLWKDFRIYKLNENMRLQRPNLNLEDQHMISTFSSWLLDIGDGKEGTPDISDPQNTKLIQIPEQYVIPPDEHALTKLIEFIYDKDTLENPTAKTLSTSAIVCPKNDTVDELNSLIINLTQGTVTTYTSVDSIVPHPGDHGDTEILYPTEYLNLLNFNGFPTHSLQLKVNAPIILLRNLNPIEGLCNGTRLIVTQLLPRIIEAEIITGKFIGRRVYLPKITLTYRDKQLPFDFKRKQFPVKLCYAMTINKSQGQSLDKIGIYLPQPVFSHGQLYVALSRATTPNALKILIIPQENDNQNATKNIVYSDFLQEINIA</sequence>
<dbReference type="EMBL" id="CM042009">
    <property type="protein sequence ID" value="KAI3792164.1"/>
    <property type="molecule type" value="Genomic_DNA"/>
</dbReference>
<evidence type="ECO:0000313" key="2">
    <source>
        <dbReference type="Proteomes" id="UP001055811"/>
    </source>
</evidence>
<reference evidence="1 2" key="2">
    <citation type="journal article" date="2022" name="Mol. Ecol. Resour.">
        <title>The genomes of chicory, endive, great burdock and yacon provide insights into Asteraceae paleo-polyploidization history and plant inulin production.</title>
        <authorList>
            <person name="Fan W."/>
            <person name="Wang S."/>
            <person name="Wang H."/>
            <person name="Wang A."/>
            <person name="Jiang F."/>
            <person name="Liu H."/>
            <person name="Zhao H."/>
            <person name="Xu D."/>
            <person name="Zhang Y."/>
        </authorList>
    </citation>
    <scope>NUCLEOTIDE SEQUENCE [LARGE SCALE GENOMIC DNA]</scope>
    <source>
        <strain evidence="2">cv. Punajuju</strain>
        <tissue evidence="1">Leaves</tissue>
    </source>
</reference>
<dbReference type="Proteomes" id="UP001055811">
    <property type="component" value="Linkage Group LG01"/>
</dbReference>
<reference evidence="2" key="1">
    <citation type="journal article" date="2022" name="Mol. Ecol. Resour.">
        <title>The genomes of chicory, endive, great burdock and yacon provide insights into Asteraceae palaeo-polyploidization history and plant inulin production.</title>
        <authorList>
            <person name="Fan W."/>
            <person name="Wang S."/>
            <person name="Wang H."/>
            <person name="Wang A."/>
            <person name="Jiang F."/>
            <person name="Liu H."/>
            <person name="Zhao H."/>
            <person name="Xu D."/>
            <person name="Zhang Y."/>
        </authorList>
    </citation>
    <scope>NUCLEOTIDE SEQUENCE [LARGE SCALE GENOMIC DNA]</scope>
    <source>
        <strain evidence="2">cv. Punajuju</strain>
    </source>
</reference>
<accession>A0ACB9H8S2</accession>
<evidence type="ECO:0000313" key="1">
    <source>
        <dbReference type="EMBL" id="KAI3792164.1"/>
    </source>
</evidence>
<keyword evidence="2" id="KW-1185">Reference proteome</keyword>